<keyword evidence="1" id="KW-1133">Transmembrane helix</keyword>
<feature type="transmembrane region" description="Helical" evidence="1">
    <location>
        <begin position="46"/>
        <end position="64"/>
    </location>
</feature>
<keyword evidence="3" id="KW-1185">Reference proteome</keyword>
<reference evidence="2 3" key="1">
    <citation type="submission" date="2018-07" db="EMBL/GenBank/DDBJ databases">
        <title>Genome analysis of Larkinella rosea.</title>
        <authorList>
            <person name="Zhou Z."/>
            <person name="Wang G."/>
        </authorList>
    </citation>
    <scope>NUCLEOTIDE SEQUENCE [LARGE SCALE GENOMIC DNA]</scope>
    <source>
        <strain evidence="3">zzj9</strain>
    </source>
</reference>
<sequence length="88" mass="10111">MKARSELFNEVVMIKITKVLITVTMIGVWGWLAFMAIMTASLRGRLTSVAIGILLNSALAFWYTHLEKRLKRLPDEEKQETEEVEQNT</sequence>
<feature type="transmembrane region" description="Helical" evidence="1">
    <location>
        <begin position="20"/>
        <end position="40"/>
    </location>
</feature>
<name>A0A368JMS3_9BACT</name>
<evidence type="ECO:0000313" key="2">
    <source>
        <dbReference type="EMBL" id="RCR68980.1"/>
    </source>
</evidence>
<keyword evidence="1" id="KW-0472">Membrane</keyword>
<comment type="caution">
    <text evidence="2">The sequence shown here is derived from an EMBL/GenBank/DDBJ whole genome shotgun (WGS) entry which is preliminary data.</text>
</comment>
<dbReference type="AlphaFoldDB" id="A0A368JMS3"/>
<dbReference type="EMBL" id="QOWE01000010">
    <property type="protein sequence ID" value="RCR68980.1"/>
    <property type="molecule type" value="Genomic_DNA"/>
</dbReference>
<protein>
    <submittedName>
        <fullName evidence="2">Uncharacterized protein</fullName>
    </submittedName>
</protein>
<keyword evidence="1" id="KW-0812">Transmembrane</keyword>
<proteinExistence type="predicted"/>
<dbReference type="Proteomes" id="UP000253383">
    <property type="component" value="Unassembled WGS sequence"/>
</dbReference>
<organism evidence="2 3">
    <name type="scientific">Larkinella punicea</name>
    <dbReference type="NCBI Taxonomy" id="2315727"/>
    <lineage>
        <taxon>Bacteria</taxon>
        <taxon>Pseudomonadati</taxon>
        <taxon>Bacteroidota</taxon>
        <taxon>Cytophagia</taxon>
        <taxon>Cytophagales</taxon>
        <taxon>Spirosomataceae</taxon>
        <taxon>Larkinella</taxon>
    </lineage>
</organism>
<gene>
    <name evidence="2" type="ORF">DUE52_13925</name>
</gene>
<evidence type="ECO:0000313" key="3">
    <source>
        <dbReference type="Proteomes" id="UP000253383"/>
    </source>
</evidence>
<evidence type="ECO:0000256" key="1">
    <source>
        <dbReference type="SAM" id="Phobius"/>
    </source>
</evidence>
<accession>A0A368JMS3</accession>